<dbReference type="Pfam" id="PF02674">
    <property type="entry name" value="Colicin_V"/>
    <property type="match status" value="2"/>
</dbReference>
<dbReference type="OrthoDB" id="2083110at2"/>
<dbReference type="RefSeq" id="WP_117541837.1">
    <property type="nucleotide sequence ID" value="NZ_JAQCWV010000025.1"/>
</dbReference>
<feature type="transmembrane region" description="Helical" evidence="5">
    <location>
        <begin position="24"/>
        <end position="44"/>
    </location>
</feature>
<reference evidence="6 7" key="1">
    <citation type="submission" date="2018-08" db="EMBL/GenBank/DDBJ databases">
        <title>A genome reference for cultivated species of the human gut microbiota.</title>
        <authorList>
            <person name="Zou Y."/>
            <person name="Xue W."/>
            <person name="Luo G."/>
        </authorList>
    </citation>
    <scope>NUCLEOTIDE SEQUENCE [LARGE SCALE GENOMIC DNA]</scope>
    <source>
        <strain evidence="6 7">AM28-39</strain>
    </source>
</reference>
<dbReference type="Proteomes" id="UP000261231">
    <property type="component" value="Unassembled WGS sequence"/>
</dbReference>
<dbReference type="InterPro" id="IPR003825">
    <property type="entry name" value="Colicin-V_CvpA"/>
</dbReference>
<name>A0A3E2XH57_9FIRM</name>
<keyword evidence="2 5" id="KW-0812">Transmembrane</keyword>
<comment type="caution">
    <text evidence="6">The sequence shown here is derived from an EMBL/GenBank/DDBJ whole genome shotgun (WGS) entry which is preliminary data.</text>
</comment>
<organism evidence="6 7">
    <name type="scientific">Coprococcus catus</name>
    <dbReference type="NCBI Taxonomy" id="116085"/>
    <lineage>
        <taxon>Bacteria</taxon>
        <taxon>Bacillati</taxon>
        <taxon>Bacillota</taxon>
        <taxon>Clostridia</taxon>
        <taxon>Lachnospirales</taxon>
        <taxon>Lachnospiraceae</taxon>
        <taxon>Coprococcus</taxon>
    </lineage>
</organism>
<keyword evidence="3 5" id="KW-1133">Transmembrane helix</keyword>
<evidence type="ECO:0000256" key="1">
    <source>
        <dbReference type="ARBA" id="ARBA00004141"/>
    </source>
</evidence>
<proteinExistence type="predicted"/>
<keyword evidence="7" id="KW-1185">Reference proteome</keyword>
<gene>
    <name evidence="6" type="ORF">DW747_16200</name>
</gene>
<accession>A0A3E2XH57</accession>
<protein>
    <recommendedName>
        <fullName evidence="8">CvpA family protein</fullName>
    </recommendedName>
</protein>
<evidence type="ECO:0000256" key="2">
    <source>
        <dbReference type="ARBA" id="ARBA00022692"/>
    </source>
</evidence>
<evidence type="ECO:0000313" key="7">
    <source>
        <dbReference type="Proteomes" id="UP000261231"/>
    </source>
</evidence>
<dbReference type="PANTHER" id="PTHR37306:SF1">
    <property type="entry name" value="COLICIN V PRODUCTION PROTEIN"/>
    <property type="match status" value="1"/>
</dbReference>
<evidence type="ECO:0000256" key="3">
    <source>
        <dbReference type="ARBA" id="ARBA00022989"/>
    </source>
</evidence>
<comment type="subcellular location">
    <subcellularLocation>
        <location evidence="1">Membrane</location>
        <topology evidence="1">Multi-pass membrane protein</topology>
    </subcellularLocation>
</comment>
<dbReference type="GO" id="GO:0016020">
    <property type="term" value="C:membrane"/>
    <property type="evidence" value="ECO:0007669"/>
    <property type="project" value="UniProtKB-SubCell"/>
</dbReference>
<evidence type="ECO:0008006" key="8">
    <source>
        <dbReference type="Google" id="ProtNLM"/>
    </source>
</evidence>
<dbReference type="AlphaFoldDB" id="A0A3E2XH57"/>
<dbReference type="PANTHER" id="PTHR37306">
    <property type="entry name" value="COLICIN V PRODUCTION PROTEIN"/>
    <property type="match status" value="1"/>
</dbReference>
<feature type="transmembrane region" description="Helical" evidence="5">
    <location>
        <begin position="125"/>
        <end position="147"/>
    </location>
</feature>
<evidence type="ECO:0000313" key="6">
    <source>
        <dbReference type="EMBL" id="RGC42889.1"/>
    </source>
</evidence>
<keyword evidence="4 5" id="KW-0472">Membrane</keyword>
<sequence length="230" mass="26077">MNILSWAALAVLVYYAFKGWRRGLIMTVFSMFATVIAIALAAQLSPQLSQNWQNTAYFDAVSQRVEASLFKNQDEQEDTDKEHMIDRLPLPDIVQQALANSDDTQKDVLGISAFKAYIANYVTELIFNALSFVLVFFAVSVIMKIIIRCLNLLSRLPVIHTMNKMGGLLVGLLKGMIILWILCIIITILSGTELGGYLFAQINESLFLRYIYDHNYIMMFINGFKDILWG</sequence>
<dbReference type="EMBL" id="QVFD01000031">
    <property type="protein sequence ID" value="RGC42889.1"/>
    <property type="molecule type" value="Genomic_DNA"/>
</dbReference>
<evidence type="ECO:0000256" key="5">
    <source>
        <dbReference type="SAM" id="Phobius"/>
    </source>
</evidence>
<feature type="transmembrane region" description="Helical" evidence="5">
    <location>
        <begin position="168"/>
        <end position="188"/>
    </location>
</feature>
<evidence type="ECO:0000256" key="4">
    <source>
        <dbReference type="ARBA" id="ARBA00023136"/>
    </source>
</evidence>
<dbReference type="GO" id="GO:0009403">
    <property type="term" value="P:toxin biosynthetic process"/>
    <property type="evidence" value="ECO:0007669"/>
    <property type="project" value="InterPro"/>
</dbReference>